<proteinExistence type="predicted"/>
<dbReference type="AlphaFoldDB" id="A0A6F8YWJ3"/>
<accession>A0A6F8YWJ3</accession>
<sequence length="64" mass="6063">MQPAGAAGGLLAAEAAHAPGVRVVAVAVRGVRGAAGQLGGGVWPASSSTAMPIVSSIGSLENVR</sequence>
<name>A0A6F8YWJ3_9ACTN</name>
<reference evidence="1 2" key="2">
    <citation type="submission" date="2020-03" db="EMBL/GenBank/DDBJ databases">
        <authorList>
            <person name="Ichikawa N."/>
            <person name="Kimura A."/>
            <person name="Kitahashi Y."/>
            <person name="Uohara A."/>
        </authorList>
    </citation>
    <scope>NUCLEOTIDE SEQUENCE [LARGE SCALE GENOMIC DNA]</scope>
    <source>
        <strain evidence="1 2">NBRC 105367</strain>
    </source>
</reference>
<evidence type="ECO:0000313" key="2">
    <source>
        <dbReference type="Proteomes" id="UP000503011"/>
    </source>
</evidence>
<protein>
    <submittedName>
        <fullName evidence="1">Uncharacterized protein</fullName>
    </submittedName>
</protein>
<dbReference type="EMBL" id="AP022871">
    <property type="protein sequence ID" value="BCB90308.1"/>
    <property type="molecule type" value="Genomic_DNA"/>
</dbReference>
<keyword evidence="2" id="KW-1185">Reference proteome</keyword>
<gene>
    <name evidence="1" type="ORF">Psuf_076210</name>
</gene>
<reference evidence="1 2" key="1">
    <citation type="submission" date="2020-03" db="EMBL/GenBank/DDBJ databases">
        <title>Whole genome shotgun sequence of Phytohabitans suffuscus NBRC 105367.</title>
        <authorList>
            <person name="Komaki H."/>
            <person name="Tamura T."/>
        </authorList>
    </citation>
    <scope>NUCLEOTIDE SEQUENCE [LARGE SCALE GENOMIC DNA]</scope>
    <source>
        <strain evidence="1 2">NBRC 105367</strain>
    </source>
</reference>
<evidence type="ECO:0000313" key="1">
    <source>
        <dbReference type="EMBL" id="BCB90308.1"/>
    </source>
</evidence>
<dbReference type="KEGG" id="psuu:Psuf_076210"/>
<organism evidence="1 2">
    <name type="scientific">Phytohabitans suffuscus</name>
    <dbReference type="NCBI Taxonomy" id="624315"/>
    <lineage>
        <taxon>Bacteria</taxon>
        <taxon>Bacillati</taxon>
        <taxon>Actinomycetota</taxon>
        <taxon>Actinomycetes</taxon>
        <taxon>Micromonosporales</taxon>
        <taxon>Micromonosporaceae</taxon>
    </lineage>
</organism>
<dbReference type="Proteomes" id="UP000503011">
    <property type="component" value="Chromosome"/>
</dbReference>